<protein>
    <submittedName>
        <fullName evidence="1">Uncharacterized protein</fullName>
    </submittedName>
</protein>
<dbReference type="EMBL" id="CP073767">
    <property type="protein sequence ID" value="UWZ53340.1"/>
    <property type="molecule type" value="Genomic_DNA"/>
</dbReference>
<dbReference type="AlphaFoldDB" id="A0A9Q9IIL4"/>
<proteinExistence type="predicted"/>
<dbReference type="Gene3D" id="3.30.70.1230">
    <property type="entry name" value="Nucleotide cyclase"/>
    <property type="match status" value="1"/>
</dbReference>
<accession>A0A9Q9IIL4</accession>
<evidence type="ECO:0000313" key="2">
    <source>
        <dbReference type="Proteomes" id="UP001058003"/>
    </source>
</evidence>
<dbReference type="InterPro" id="IPR029787">
    <property type="entry name" value="Nucleotide_cyclase"/>
</dbReference>
<reference evidence="1" key="1">
    <citation type="submission" date="2021-04" db="EMBL/GenBank/DDBJ databases">
        <title>Dactylosporangium aurantiacum NRRL B-8018 full assembly.</title>
        <authorList>
            <person name="Hartkoorn R.C."/>
            <person name="Beaudoing E."/>
            <person name="Hot D."/>
        </authorList>
    </citation>
    <scope>NUCLEOTIDE SEQUENCE</scope>
    <source>
        <strain evidence="1">NRRL B-8018</strain>
    </source>
</reference>
<name>A0A9Q9IIL4_9ACTN</name>
<dbReference type="RefSeq" id="WP_033362472.1">
    <property type="nucleotide sequence ID" value="NZ_CP073767.1"/>
</dbReference>
<dbReference type="Proteomes" id="UP001058003">
    <property type="component" value="Chromosome"/>
</dbReference>
<sequence length="158" mass="15589">MEVSGGGLYAAAGEGQILGAVEPSSSPAARVAVLAIGGSAAAQDVAAHLRAGRVAKAADGHVLVLYDDPADAVRDAAGYLRPRAMTLVRFGLHVGEPPREAGDRLTGPAVSAATRLADLAAPGRVRVCATAAGLLDGTVALEAAGDGSYQTTKGFGTG</sequence>
<keyword evidence="2" id="KW-1185">Reference proteome</keyword>
<dbReference type="KEGG" id="daur:Daura_43445"/>
<organism evidence="1 2">
    <name type="scientific">Dactylosporangium aurantiacum</name>
    <dbReference type="NCBI Taxonomy" id="35754"/>
    <lineage>
        <taxon>Bacteria</taxon>
        <taxon>Bacillati</taxon>
        <taxon>Actinomycetota</taxon>
        <taxon>Actinomycetes</taxon>
        <taxon>Micromonosporales</taxon>
        <taxon>Micromonosporaceae</taxon>
        <taxon>Dactylosporangium</taxon>
    </lineage>
</organism>
<gene>
    <name evidence="1" type="ORF">Daura_43445</name>
</gene>
<dbReference type="SUPFAM" id="SSF55073">
    <property type="entry name" value="Nucleotide cyclase"/>
    <property type="match status" value="1"/>
</dbReference>
<evidence type="ECO:0000313" key="1">
    <source>
        <dbReference type="EMBL" id="UWZ53340.1"/>
    </source>
</evidence>